<proteinExistence type="predicted"/>
<evidence type="ECO:0000313" key="2">
    <source>
        <dbReference type="EMBL" id="MDY0882096.1"/>
    </source>
</evidence>
<reference evidence="2 3" key="1">
    <citation type="journal article" date="2016" name="Antonie Van Leeuwenhoek">
        <title>Dongia soli sp. nov., isolated from soil from Dokdo, Korea.</title>
        <authorList>
            <person name="Kim D.U."/>
            <person name="Lee H."/>
            <person name="Kim H."/>
            <person name="Kim S.G."/>
            <person name="Ka J.O."/>
        </authorList>
    </citation>
    <scope>NUCLEOTIDE SEQUENCE [LARGE SCALE GENOMIC DNA]</scope>
    <source>
        <strain evidence="2 3">D78</strain>
    </source>
</reference>
<protein>
    <submittedName>
        <fullName evidence="2">Uncharacterized protein</fullName>
    </submittedName>
</protein>
<feature type="transmembrane region" description="Helical" evidence="1">
    <location>
        <begin position="6"/>
        <end position="24"/>
    </location>
</feature>
<organism evidence="2 3">
    <name type="scientific">Dongia soli</name>
    <dbReference type="NCBI Taxonomy" id="600628"/>
    <lineage>
        <taxon>Bacteria</taxon>
        <taxon>Pseudomonadati</taxon>
        <taxon>Pseudomonadota</taxon>
        <taxon>Alphaproteobacteria</taxon>
        <taxon>Rhodospirillales</taxon>
        <taxon>Dongiaceae</taxon>
        <taxon>Dongia</taxon>
    </lineage>
</organism>
<comment type="caution">
    <text evidence="2">The sequence shown here is derived from an EMBL/GenBank/DDBJ whole genome shotgun (WGS) entry which is preliminary data.</text>
</comment>
<keyword evidence="1" id="KW-0812">Transmembrane</keyword>
<keyword evidence="3" id="KW-1185">Reference proteome</keyword>
<dbReference type="EMBL" id="JAXCLW010000001">
    <property type="protein sequence ID" value="MDY0882096.1"/>
    <property type="molecule type" value="Genomic_DNA"/>
</dbReference>
<keyword evidence="1" id="KW-0472">Membrane</keyword>
<sequence>MTTGETIILIILVVAAAVTLGGIYRRDRRRLKQRRSILFSQCLTLLEGPQLRQNDLDYPVLTGRYQGHSVHIDAIIDHIAVRKVPSLWLRANLMAPLPGMPTLDILMRAHNVEFFSPSNDLPHRLDLPLGWPKDATIRSDDPARLPPPEILTPHMNFFDKPQAKEMLLTAKGVRLVFQARQADRLQYQVLRQADFENPVLAPALLQDLLDRLIAIHRDVATALTAHAPDSKAPETHS</sequence>
<accession>A0ABU5E8B6</accession>
<dbReference type="RefSeq" id="WP_320507128.1">
    <property type="nucleotide sequence ID" value="NZ_JAXCLW010000001.1"/>
</dbReference>
<dbReference type="Proteomes" id="UP001279642">
    <property type="component" value="Unassembled WGS sequence"/>
</dbReference>
<keyword evidence="1" id="KW-1133">Transmembrane helix</keyword>
<gene>
    <name evidence="2" type="ORF">SMD27_04515</name>
</gene>
<name>A0ABU5E8B6_9PROT</name>
<evidence type="ECO:0000313" key="3">
    <source>
        <dbReference type="Proteomes" id="UP001279642"/>
    </source>
</evidence>
<evidence type="ECO:0000256" key="1">
    <source>
        <dbReference type="SAM" id="Phobius"/>
    </source>
</evidence>